<dbReference type="InterPro" id="IPR013325">
    <property type="entry name" value="RNA_pol_sigma_r2"/>
</dbReference>
<dbReference type="GO" id="GO:0006352">
    <property type="term" value="P:DNA-templated transcription initiation"/>
    <property type="evidence" value="ECO:0007669"/>
    <property type="project" value="InterPro"/>
</dbReference>
<evidence type="ECO:0000256" key="5">
    <source>
        <dbReference type="ARBA" id="ARBA00023125"/>
    </source>
</evidence>
<sequence length="148" mass="17558">MAMIGLIKAADTFDFEKGIRFATYATRVIHNDILMYIRKNKRYTKIISFETIIPGTDENPLTIEDTLSYEDERLKNLEQAEQNLELHRIIHSLPDRECKIICLLYGIDEKRPYNQREVAERFGLSQSYISRLEKIILKKMKPMLKNYR</sequence>
<evidence type="ECO:0000313" key="8">
    <source>
        <dbReference type="EMBL" id="ASN71583.1"/>
    </source>
</evidence>
<dbReference type="InterPro" id="IPR036388">
    <property type="entry name" value="WH-like_DNA-bd_sf"/>
</dbReference>
<evidence type="ECO:0000256" key="2">
    <source>
        <dbReference type="ARBA" id="ARBA00022969"/>
    </source>
</evidence>
<comment type="similarity">
    <text evidence="1">Belongs to the sigma-70 factor family.</text>
</comment>
<dbReference type="InterPro" id="IPR001387">
    <property type="entry name" value="Cro/C1-type_HTH"/>
</dbReference>
<dbReference type="InterPro" id="IPR007627">
    <property type="entry name" value="RNA_pol_sigma70_r2"/>
</dbReference>
<dbReference type="GO" id="GO:0016987">
    <property type="term" value="F:sigma factor activity"/>
    <property type="evidence" value="ECO:0007669"/>
    <property type="project" value="UniProtKB-KW"/>
</dbReference>
<dbReference type="Gene3D" id="1.20.120.1810">
    <property type="match status" value="1"/>
</dbReference>
<dbReference type="SUPFAM" id="SSF88659">
    <property type="entry name" value="Sigma3 and sigma4 domains of RNA polymerase sigma factors"/>
    <property type="match status" value="1"/>
</dbReference>
<dbReference type="InterPro" id="IPR013324">
    <property type="entry name" value="RNA_pol_sigma_r3/r4-like"/>
</dbReference>
<dbReference type="PANTHER" id="PTHR30376">
    <property type="entry name" value="SIGMA FACTOR RPOH HEAT SHOCK RELATED"/>
    <property type="match status" value="1"/>
</dbReference>
<evidence type="ECO:0000256" key="4">
    <source>
        <dbReference type="ARBA" id="ARBA00023082"/>
    </source>
</evidence>
<feature type="domain" description="HTH cro/C1-type" evidence="7">
    <location>
        <begin position="115"/>
        <end position="134"/>
    </location>
</feature>
<dbReference type="GO" id="GO:0030435">
    <property type="term" value="P:sporulation resulting in formation of a cellular spore"/>
    <property type="evidence" value="ECO:0007669"/>
    <property type="project" value="UniProtKB-KW"/>
</dbReference>
<proteinExistence type="inferred from homology"/>
<dbReference type="InterPro" id="IPR000943">
    <property type="entry name" value="RNA_pol_sigma70"/>
</dbReference>
<keyword evidence="3" id="KW-0805">Transcription regulation</keyword>
<dbReference type="InterPro" id="IPR050813">
    <property type="entry name" value="Sigma-70_Factor"/>
</dbReference>
<dbReference type="SUPFAM" id="SSF88946">
    <property type="entry name" value="Sigma2 domain of RNA polymerase sigma factors"/>
    <property type="match status" value="1"/>
</dbReference>
<dbReference type="Pfam" id="PF04545">
    <property type="entry name" value="Sigma70_r4"/>
    <property type="match status" value="1"/>
</dbReference>
<dbReference type="PANTHER" id="PTHR30376:SF3">
    <property type="entry name" value="RNA POLYMERASE SIGMA FACTOR RPOH"/>
    <property type="match status" value="1"/>
</dbReference>
<dbReference type="Gene3D" id="1.10.10.10">
    <property type="entry name" value="Winged helix-like DNA-binding domain superfamily/Winged helix DNA-binding domain"/>
    <property type="match status" value="1"/>
</dbReference>
<evidence type="ECO:0000256" key="3">
    <source>
        <dbReference type="ARBA" id="ARBA00023015"/>
    </source>
</evidence>
<evidence type="ECO:0000256" key="6">
    <source>
        <dbReference type="ARBA" id="ARBA00023163"/>
    </source>
</evidence>
<dbReference type="PROSITE" id="PS50943">
    <property type="entry name" value="HTH_CROC1"/>
    <property type="match status" value="1"/>
</dbReference>
<keyword evidence="2" id="KW-0749">Sporulation</keyword>
<accession>A0A2H4JC68</accession>
<evidence type="ECO:0000259" key="7">
    <source>
        <dbReference type="PROSITE" id="PS50943"/>
    </source>
</evidence>
<dbReference type="InterPro" id="IPR014284">
    <property type="entry name" value="RNA_pol_sigma-70_dom"/>
</dbReference>
<dbReference type="Pfam" id="PF04542">
    <property type="entry name" value="Sigma70_r2"/>
    <property type="match status" value="1"/>
</dbReference>
<keyword evidence="6" id="KW-0804">Transcription</keyword>
<gene>
    <name evidence="8" type="ORF">10S8_27</name>
</gene>
<dbReference type="InterPro" id="IPR007630">
    <property type="entry name" value="RNA_pol_sigma70_r4"/>
</dbReference>
<keyword evidence="5" id="KW-0238">DNA-binding</keyword>
<keyword evidence="4" id="KW-0731">Sigma factor</keyword>
<dbReference type="EMBL" id="MF417928">
    <property type="protein sequence ID" value="ASN71583.1"/>
    <property type="molecule type" value="Genomic_DNA"/>
</dbReference>
<dbReference type="PROSITE" id="PS00716">
    <property type="entry name" value="SIGMA70_2"/>
    <property type="match status" value="1"/>
</dbReference>
<evidence type="ECO:0000256" key="1">
    <source>
        <dbReference type="ARBA" id="ARBA00007788"/>
    </source>
</evidence>
<name>A0A2H4JC68_9CAUD</name>
<organism evidence="8">
    <name type="scientific">uncultured Caudovirales phage</name>
    <dbReference type="NCBI Taxonomy" id="2100421"/>
    <lineage>
        <taxon>Viruses</taxon>
        <taxon>Duplodnaviria</taxon>
        <taxon>Heunggongvirae</taxon>
        <taxon>Uroviricota</taxon>
        <taxon>Caudoviricetes</taxon>
        <taxon>Peduoviridae</taxon>
        <taxon>Maltschvirus</taxon>
        <taxon>Maltschvirus maltsch</taxon>
    </lineage>
</organism>
<dbReference type="GO" id="GO:0003677">
    <property type="term" value="F:DNA binding"/>
    <property type="evidence" value="ECO:0007669"/>
    <property type="project" value="UniProtKB-KW"/>
</dbReference>
<protein>
    <submittedName>
        <fullName evidence="8">Putative sporulation sigma factor</fullName>
    </submittedName>
</protein>
<dbReference type="NCBIfam" id="TIGR02937">
    <property type="entry name" value="sigma70-ECF"/>
    <property type="match status" value="1"/>
</dbReference>
<reference evidence="8" key="1">
    <citation type="submission" date="2017-06" db="EMBL/GenBank/DDBJ databases">
        <title>Novel phages from South African skin metaviromes.</title>
        <authorList>
            <person name="van Zyl L.J."/>
            <person name="Abrahams Y."/>
            <person name="Stander E.A."/>
            <person name="Kirby B.M."/>
            <person name="Clavaud C."/>
            <person name="Farcet C."/>
            <person name="Breton L."/>
            <person name="Trindade M.I."/>
        </authorList>
    </citation>
    <scope>NUCLEOTIDE SEQUENCE</scope>
</reference>